<keyword evidence="3" id="KW-1185">Reference proteome</keyword>
<evidence type="ECO:0000313" key="2">
    <source>
        <dbReference type="EMBL" id="ROS44549.1"/>
    </source>
</evidence>
<dbReference type="AlphaFoldDB" id="A0A3N2H7W8"/>
<gene>
    <name evidence="2" type="ORF">EDD35_6994</name>
</gene>
<dbReference type="EMBL" id="RKHY01000001">
    <property type="protein sequence ID" value="ROS44549.1"/>
    <property type="molecule type" value="Genomic_DNA"/>
</dbReference>
<accession>A0A3N2H7W8</accession>
<dbReference type="CDD" id="cd02210">
    <property type="entry name" value="cupin_BLR2406-like"/>
    <property type="match status" value="1"/>
</dbReference>
<proteinExistence type="predicted"/>
<dbReference type="InterPro" id="IPR013096">
    <property type="entry name" value="Cupin_2"/>
</dbReference>
<protein>
    <submittedName>
        <fullName evidence="2">Putative RmlC-like cupin family protein</fullName>
    </submittedName>
</protein>
<comment type="caution">
    <text evidence="2">The sequence shown here is derived from an EMBL/GenBank/DDBJ whole genome shotgun (WGS) entry which is preliminary data.</text>
</comment>
<reference evidence="2 3" key="1">
    <citation type="submission" date="2018-11" db="EMBL/GenBank/DDBJ databases">
        <title>Sequencing the genomes of 1000 actinobacteria strains.</title>
        <authorList>
            <person name="Klenk H.-P."/>
        </authorList>
    </citation>
    <scope>NUCLEOTIDE SEQUENCE [LARGE SCALE GENOMIC DNA]</scope>
    <source>
        <strain evidence="2 3">DSM 44348</strain>
    </source>
</reference>
<dbReference type="Gene3D" id="2.60.120.10">
    <property type="entry name" value="Jelly Rolls"/>
    <property type="match status" value="1"/>
</dbReference>
<feature type="domain" description="Cupin type-2" evidence="1">
    <location>
        <begin position="47"/>
        <end position="115"/>
    </location>
</feature>
<dbReference type="Pfam" id="PF07883">
    <property type="entry name" value="Cupin_2"/>
    <property type="match status" value="1"/>
</dbReference>
<name>A0A3N2H7W8_9PSEU</name>
<sequence>MEFKVEWDGDVTLVHPEREQRAKQDVNALFGVNGVTTPSKHLSLLVTSLGPGEKSNVHYHLEHESALFGLRGSVHFFWGAELEHDLIVGVGDFLYIPPFCPHVSYNRSLTGDAAFVTARTDAFEQERVVLLPELEDDRCKPRVSYVD</sequence>
<evidence type="ECO:0000259" key="1">
    <source>
        <dbReference type="Pfam" id="PF07883"/>
    </source>
</evidence>
<dbReference type="GeneID" id="301848237"/>
<evidence type="ECO:0000313" key="3">
    <source>
        <dbReference type="Proteomes" id="UP000274843"/>
    </source>
</evidence>
<dbReference type="SUPFAM" id="SSF51182">
    <property type="entry name" value="RmlC-like cupins"/>
    <property type="match status" value="1"/>
</dbReference>
<dbReference type="InterPro" id="IPR011051">
    <property type="entry name" value="RmlC_Cupin_sf"/>
</dbReference>
<dbReference type="Proteomes" id="UP000274843">
    <property type="component" value="Unassembled WGS sequence"/>
</dbReference>
<dbReference type="InterPro" id="IPR014710">
    <property type="entry name" value="RmlC-like_jellyroll"/>
</dbReference>
<dbReference type="RefSeq" id="WP_123686508.1">
    <property type="nucleotide sequence ID" value="NZ_CBDRCU010000027.1"/>
</dbReference>
<organism evidence="2 3">
    <name type="scientific">Amycolatopsis thermoflava</name>
    <dbReference type="NCBI Taxonomy" id="84480"/>
    <lineage>
        <taxon>Bacteria</taxon>
        <taxon>Bacillati</taxon>
        <taxon>Actinomycetota</taxon>
        <taxon>Actinomycetes</taxon>
        <taxon>Pseudonocardiales</taxon>
        <taxon>Pseudonocardiaceae</taxon>
        <taxon>Amycolatopsis</taxon>
        <taxon>Amycolatopsis methanolica group</taxon>
    </lineage>
</organism>